<reference evidence="1 2" key="1">
    <citation type="submission" date="2018-06" db="EMBL/GenBank/DDBJ databases">
        <title>Genomic Encyclopedia of Type Strains, Phase III (KMG-III): the genomes of soil and plant-associated and newly described type strains.</title>
        <authorList>
            <person name="Whitman W."/>
        </authorList>
    </citation>
    <scope>NUCLEOTIDE SEQUENCE [LARGE SCALE GENOMIC DNA]</scope>
    <source>
        <strain evidence="1 2">CGMCC 4.7090</strain>
    </source>
</reference>
<keyword evidence="2" id="KW-1185">Reference proteome</keyword>
<dbReference type="Proteomes" id="UP000249341">
    <property type="component" value="Unassembled WGS sequence"/>
</dbReference>
<name>A0A327ZHZ2_9ACTN</name>
<comment type="caution">
    <text evidence="1">The sequence shown here is derived from an EMBL/GenBank/DDBJ whole genome shotgun (WGS) entry which is preliminary data.</text>
</comment>
<sequence>MLTAERTGFWRSRYTLLLDGAQVTTWDSSVWRSGGSFTLQDQTFSVRANGWGTKYTMTDGSGAVVAEAAKVNRKNWTVAAGGRTFDFQRTSVWRNDQQMLHNGMPVGTIRKTSSWTGNLEADLPGLDLPVQIFVLGVLIAVAEAAAAAAAA</sequence>
<proteinExistence type="predicted"/>
<dbReference type="AlphaFoldDB" id="A0A327ZHZ2"/>
<evidence type="ECO:0000313" key="2">
    <source>
        <dbReference type="Proteomes" id="UP000249341"/>
    </source>
</evidence>
<accession>A0A327ZHZ2</accession>
<dbReference type="OrthoDB" id="157538at2"/>
<evidence type="ECO:0000313" key="1">
    <source>
        <dbReference type="EMBL" id="RAK42502.1"/>
    </source>
</evidence>
<gene>
    <name evidence="1" type="ORF">B0I29_102327</name>
</gene>
<protein>
    <submittedName>
        <fullName evidence="1">Uncharacterized protein</fullName>
    </submittedName>
</protein>
<dbReference type="EMBL" id="QLMJ01000002">
    <property type="protein sequence ID" value="RAK42502.1"/>
    <property type="molecule type" value="Genomic_DNA"/>
</dbReference>
<organism evidence="1 2">
    <name type="scientific">Actinoplanes lutulentus</name>
    <dbReference type="NCBI Taxonomy" id="1287878"/>
    <lineage>
        <taxon>Bacteria</taxon>
        <taxon>Bacillati</taxon>
        <taxon>Actinomycetota</taxon>
        <taxon>Actinomycetes</taxon>
        <taxon>Micromonosporales</taxon>
        <taxon>Micromonosporaceae</taxon>
        <taxon>Actinoplanes</taxon>
    </lineage>
</organism>
<dbReference type="RefSeq" id="WP_111647655.1">
    <property type="nucleotide sequence ID" value="NZ_JACHWI010000003.1"/>
</dbReference>